<evidence type="ECO:0000256" key="2">
    <source>
        <dbReference type="ARBA" id="ARBA00022723"/>
    </source>
</evidence>
<dbReference type="Pfam" id="PF00384">
    <property type="entry name" value="Molybdopterin"/>
    <property type="match status" value="1"/>
</dbReference>
<keyword evidence="3" id="KW-0408">Iron</keyword>
<dbReference type="Gene3D" id="2.40.40.20">
    <property type="match status" value="1"/>
</dbReference>
<feature type="domain" description="4Fe-4S Mo/W bis-MGD-type" evidence="5">
    <location>
        <begin position="3"/>
        <end position="59"/>
    </location>
</feature>
<dbReference type="Gene3D" id="3.40.50.740">
    <property type="match status" value="1"/>
</dbReference>
<dbReference type="Pfam" id="PF01568">
    <property type="entry name" value="Molydop_binding"/>
    <property type="match status" value="1"/>
</dbReference>
<dbReference type="InterPro" id="IPR009010">
    <property type="entry name" value="Asp_de-COase-like_dom_sf"/>
</dbReference>
<gene>
    <name evidence="6" type="ORF">SAMN04488073_2564</name>
</gene>
<organism evidence="6 7">
    <name type="scientific">Marinobacter gudaonensis</name>
    <dbReference type="NCBI Taxonomy" id="375760"/>
    <lineage>
        <taxon>Bacteria</taxon>
        <taxon>Pseudomonadati</taxon>
        <taxon>Pseudomonadota</taxon>
        <taxon>Gammaproteobacteria</taxon>
        <taxon>Pseudomonadales</taxon>
        <taxon>Marinobacteraceae</taxon>
        <taxon>Marinobacter</taxon>
    </lineage>
</organism>
<dbReference type="GO" id="GO:0043546">
    <property type="term" value="F:molybdopterin cofactor binding"/>
    <property type="evidence" value="ECO:0007669"/>
    <property type="project" value="InterPro"/>
</dbReference>
<protein>
    <submittedName>
        <fullName evidence="6">Anaerobic selenocysteine-containing dehydrogenase</fullName>
    </submittedName>
</protein>
<dbReference type="InterPro" id="IPR006657">
    <property type="entry name" value="MoPterin_dinucl-bd_dom"/>
</dbReference>
<keyword evidence="2" id="KW-0479">Metal-binding</keyword>
<evidence type="ECO:0000259" key="5">
    <source>
        <dbReference type="PROSITE" id="PS51669"/>
    </source>
</evidence>
<evidence type="ECO:0000256" key="3">
    <source>
        <dbReference type="ARBA" id="ARBA00023004"/>
    </source>
</evidence>
<dbReference type="STRING" id="375760.SAMN04488073_2564"/>
<accession>A0A1I6H9W7</accession>
<name>A0A1I6H9W7_9GAMM</name>
<keyword evidence="7" id="KW-1185">Reference proteome</keyword>
<reference evidence="7" key="1">
    <citation type="submission" date="2016-10" db="EMBL/GenBank/DDBJ databases">
        <authorList>
            <person name="Varghese N."/>
            <person name="Submissions S."/>
        </authorList>
    </citation>
    <scope>NUCLEOTIDE SEQUENCE [LARGE SCALE GENOMIC DNA]</scope>
    <source>
        <strain evidence="7">CGMCC 1.6294</strain>
    </source>
</reference>
<dbReference type="AlphaFoldDB" id="A0A1I6H9W7"/>
<dbReference type="PROSITE" id="PS51669">
    <property type="entry name" value="4FE4S_MOW_BIS_MGD"/>
    <property type="match status" value="1"/>
</dbReference>
<dbReference type="Gene3D" id="2.20.25.90">
    <property type="entry name" value="ADC-like domains"/>
    <property type="match status" value="1"/>
</dbReference>
<sequence length="764" mass="84498">MENGTHYRTCHLCEAMCGVAIDVKDGRIASIKGDDKDPFSRGHICPKAVALQDLHEDPDRLRKPVRKTTAGWQEMEWDEAFDLVADKLHQTRKDHGRNSIGVYLGNPNVHNHGSLVSTMPFLRAIGSQNRFSATSNDQLPHMLASLEMFGHQILFPIPDIDHTDLFICIGANPMASNGSLMTVPDFRGRLKALQQRGGRMVVVDPRRTETAKLADQFHFIRPGSDALMLMAMVHTLFEEDLVDLGPAERLVKDVDLLRLASLPYTPEAVSEHTGLGAEDIRTLARDLATTRKAALYTRMGTSTQRFGGVATWLAYCLNILTGKLDTPGGVLFTQPAIDLVELGAMSGQNGHFAKRHSRVRSLPEFAGEYPASTMADEMLAPGDGQIRAFVTVAGNPVLSSPNGRRLEEALGGLDFMVSVDYYLNETTCHADVILPPTAALERSHYDLIFSMFAVRNFAKYSEALFDAGPDSRHDWQILLELAHRLEKRRKGGQLPLRSELGWRAFKQIGPDPILDMLLRAGPYGADVGRVRGALQPAIDLAMDILPKRHPLRGLAQLSPLNRRWQELPKGLSLKALKDNPNGVDLGPLQPSLPDRLYTRDGKINLAPRRYLEDLGRLHEALTAPFPEALQLIGRRHVRSNNSWMHNSHRLVKGKDRCTLMIHPKDASRLGLQASDSAQISAESRTITLPVEITEDIMPGVVSIPHGWGHDRDGTGQRIAADHAGASINDVLSDDNVDPLSGTSVLNGQTVNVKVWRPERQRKRA</sequence>
<evidence type="ECO:0000313" key="7">
    <source>
        <dbReference type="Proteomes" id="UP000199290"/>
    </source>
</evidence>
<dbReference type="RefSeq" id="WP_091990497.1">
    <property type="nucleotide sequence ID" value="NZ_FOYV01000001.1"/>
</dbReference>
<dbReference type="GO" id="GO:0046872">
    <property type="term" value="F:metal ion binding"/>
    <property type="evidence" value="ECO:0007669"/>
    <property type="project" value="UniProtKB-KW"/>
</dbReference>
<evidence type="ECO:0000313" key="6">
    <source>
        <dbReference type="EMBL" id="SFR51101.1"/>
    </source>
</evidence>
<dbReference type="SUPFAM" id="SSF50692">
    <property type="entry name" value="ADC-like"/>
    <property type="match status" value="1"/>
</dbReference>
<comment type="similarity">
    <text evidence="1">Belongs to the prokaryotic molybdopterin-containing oxidoreductase family.</text>
</comment>
<dbReference type="Proteomes" id="UP000199290">
    <property type="component" value="Unassembled WGS sequence"/>
</dbReference>
<dbReference type="SMART" id="SM00926">
    <property type="entry name" value="Molybdop_Fe4S4"/>
    <property type="match status" value="1"/>
</dbReference>
<dbReference type="Pfam" id="PF04879">
    <property type="entry name" value="Molybdop_Fe4S4"/>
    <property type="match status" value="1"/>
</dbReference>
<dbReference type="InterPro" id="IPR006656">
    <property type="entry name" value="Mopterin_OxRdtase"/>
</dbReference>
<dbReference type="SUPFAM" id="SSF53706">
    <property type="entry name" value="Formate dehydrogenase/DMSO reductase, domains 1-3"/>
    <property type="match status" value="1"/>
</dbReference>
<proteinExistence type="inferred from homology"/>
<dbReference type="InterPro" id="IPR006963">
    <property type="entry name" value="Mopterin_OxRdtase_4Fe-4S_dom"/>
</dbReference>
<dbReference type="InterPro" id="IPR050612">
    <property type="entry name" value="Prok_Mopterin_Oxidored"/>
</dbReference>
<dbReference type="GO" id="GO:0016491">
    <property type="term" value="F:oxidoreductase activity"/>
    <property type="evidence" value="ECO:0007669"/>
    <property type="project" value="InterPro"/>
</dbReference>
<dbReference type="Gene3D" id="3.40.228.10">
    <property type="entry name" value="Dimethylsulfoxide Reductase, domain 2"/>
    <property type="match status" value="1"/>
</dbReference>
<evidence type="ECO:0000256" key="1">
    <source>
        <dbReference type="ARBA" id="ARBA00010312"/>
    </source>
</evidence>
<evidence type="ECO:0000256" key="4">
    <source>
        <dbReference type="ARBA" id="ARBA00023014"/>
    </source>
</evidence>
<dbReference type="EMBL" id="FOYV01000001">
    <property type="protein sequence ID" value="SFR51101.1"/>
    <property type="molecule type" value="Genomic_DNA"/>
</dbReference>
<dbReference type="PANTHER" id="PTHR43742:SF2">
    <property type="entry name" value="ASSIMILATORY NITRATE REDUCTASE CATALYTIC SUBUNIT"/>
    <property type="match status" value="1"/>
</dbReference>
<dbReference type="GO" id="GO:0051536">
    <property type="term" value="F:iron-sulfur cluster binding"/>
    <property type="evidence" value="ECO:0007669"/>
    <property type="project" value="UniProtKB-KW"/>
</dbReference>
<dbReference type="OrthoDB" id="9815647at2"/>
<dbReference type="PANTHER" id="PTHR43742">
    <property type="entry name" value="TRIMETHYLAMINE-N-OXIDE REDUCTASE"/>
    <property type="match status" value="1"/>
</dbReference>
<keyword evidence="4" id="KW-0411">Iron-sulfur</keyword>